<feature type="compositionally biased region" description="Basic and acidic residues" evidence="1">
    <location>
        <begin position="179"/>
        <end position="199"/>
    </location>
</feature>
<sequence length="502" mass="57002">MYDGITEYWVTVRERGSYEEEHEMSEMHKSTSKAAGPVNLEEGCFDKIKAAMPCQQPAIAADSNGQKKPAESEAATADQNRQHVKRFMDSLLRLSTKLKSLRRDIRDNYKVESSLKILQDHITQVESQYDLLNEEMAKGENAGYGKESMSQTSGRLSSRATAAEQKVKHWPQVPRKSKQFFDKKEAGKNSDSKKPDASDATKPARSAGRGLKSFVQEIGAMCCGNPDCKGRRGRGLLNVVAKDLRHLFEHGIVNPLDGQRYFFCIVNVMGDWPFIQRAGHLARSFYNAAKHASGVDKRLELLTERFQIWCDRMRLKPHIRKLSKENLSWPTTTSYPSGVWSKGHTTRVLNKWFIAECNAYAEEVRSDRLLTIAYRCSVSIEKFLKGLYSYELWIPSAAALEIADYGLNFLMWYGRGAREAFQNSRLQVLRTLQRSLIAARVYAFDTLINPLDPSTELIYYNARNGYKDAFEEAGVSRFPVEFIQKARPVPGNLPLPVPIIYV</sequence>
<dbReference type="AlphaFoldDB" id="A0A9P1GR12"/>
<dbReference type="Proteomes" id="UP001152797">
    <property type="component" value="Unassembled WGS sequence"/>
</dbReference>
<feature type="region of interest" description="Disordered" evidence="1">
    <location>
        <begin position="141"/>
        <end position="208"/>
    </location>
</feature>
<comment type="caution">
    <text evidence="2">The sequence shown here is derived from an EMBL/GenBank/DDBJ whole genome shotgun (WGS) entry which is preliminary data.</text>
</comment>
<organism evidence="2">
    <name type="scientific">Cladocopium goreaui</name>
    <dbReference type="NCBI Taxonomy" id="2562237"/>
    <lineage>
        <taxon>Eukaryota</taxon>
        <taxon>Sar</taxon>
        <taxon>Alveolata</taxon>
        <taxon>Dinophyceae</taxon>
        <taxon>Suessiales</taxon>
        <taxon>Symbiodiniaceae</taxon>
        <taxon>Cladocopium</taxon>
    </lineage>
</organism>
<feature type="region of interest" description="Disordered" evidence="1">
    <location>
        <begin position="59"/>
        <end position="79"/>
    </location>
</feature>
<evidence type="ECO:0000313" key="3">
    <source>
        <dbReference type="EMBL" id="CAL1172693.1"/>
    </source>
</evidence>
<protein>
    <submittedName>
        <fullName evidence="2">Uncharacterized protein</fullName>
    </submittedName>
</protein>
<proteinExistence type="predicted"/>
<evidence type="ECO:0000313" key="4">
    <source>
        <dbReference type="Proteomes" id="UP001152797"/>
    </source>
</evidence>
<evidence type="ECO:0000256" key="1">
    <source>
        <dbReference type="SAM" id="MobiDB-lite"/>
    </source>
</evidence>
<reference evidence="3" key="2">
    <citation type="submission" date="2024-04" db="EMBL/GenBank/DDBJ databases">
        <authorList>
            <person name="Chen Y."/>
            <person name="Shah S."/>
            <person name="Dougan E. K."/>
            <person name="Thang M."/>
            <person name="Chan C."/>
        </authorList>
    </citation>
    <scope>NUCLEOTIDE SEQUENCE [LARGE SCALE GENOMIC DNA]</scope>
</reference>
<accession>A0A9P1GR12</accession>
<evidence type="ECO:0000313" key="2">
    <source>
        <dbReference type="EMBL" id="CAI4019318.1"/>
    </source>
</evidence>
<name>A0A9P1GR12_9DINO</name>
<gene>
    <name evidence="2" type="ORF">C1SCF055_LOCUS43825</name>
</gene>
<dbReference type="EMBL" id="CAMXCT010006743">
    <property type="protein sequence ID" value="CAI4019318.1"/>
    <property type="molecule type" value="Genomic_DNA"/>
</dbReference>
<reference evidence="2" key="1">
    <citation type="submission" date="2022-10" db="EMBL/GenBank/DDBJ databases">
        <authorList>
            <person name="Chen Y."/>
            <person name="Dougan E. K."/>
            <person name="Chan C."/>
            <person name="Rhodes N."/>
            <person name="Thang M."/>
        </authorList>
    </citation>
    <scope>NUCLEOTIDE SEQUENCE</scope>
</reference>
<keyword evidence="4" id="KW-1185">Reference proteome</keyword>
<dbReference type="EMBL" id="CAMXCT030006743">
    <property type="protein sequence ID" value="CAL4806630.1"/>
    <property type="molecule type" value="Genomic_DNA"/>
</dbReference>
<dbReference type="EMBL" id="CAMXCT020006743">
    <property type="protein sequence ID" value="CAL1172693.1"/>
    <property type="molecule type" value="Genomic_DNA"/>
</dbReference>
<feature type="compositionally biased region" description="Polar residues" evidence="1">
    <location>
        <begin position="148"/>
        <end position="160"/>
    </location>
</feature>